<sequence>MGPVNFELIRTELRAEKENNEEPSQAEMFVATRTNKKGESLHSSRQEMIDYVKDLKEFGHSDDETFVVLFEKERHGQVRLYGRRVMKTSLQKDKEIEQLKQQHKDETSSVKNSFDKRMDGITCLLKGLFQQINPALSSEQLQVMIDTAQKSTTDANSTPEEVRPNVPPSSGSSYMPNIEEED</sequence>
<protein>
    <submittedName>
        <fullName evidence="2">Uncharacterized protein</fullName>
    </submittedName>
</protein>
<organism evidence="2 3">
    <name type="scientific">Stylosanthes scabra</name>
    <dbReference type="NCBI Taxonomy" id="79078"/>
    <lineage>
        <taxon>Eukaryota</taxon>
        <taxon>Viridiplantae</taxon>
        <taxon>Streptophyta</taxon>
        <taxon>Embryophyta</taxon>
        <taxon>Tracheophyta</taxon>
        <taxon>Spermatophyta</taxon>
        <taxon>Magnoliopsida</taxon>
        <taxon>eudicotyledons</taxon>
        <taxon>Gunneridae</taxon>
        <taxon>Pentapetalae</taxon>
        <taxon>rosids</taxon>
        <taxon>fabids</taxon>
        <taxon>Fabales</taxon>
        <taxon>Fabaceae</taxon>
        <taxon>Papilionoideae</taxon>
        <taxon>50 kb inversion clade</taxon>
        <taxon>dalbergioids sensu lato</taxon>
        <taxon>Dalbergieae</taxon>
        <taxon>Pterocarpus clade</taxon>
        <taxon>Stylosanthes</taxon>
    </lineage>
</organism>
<dbReference type="Proteomes" id="UP001341840">
    <property type="component" value="Unassembled WGS sequence"/>
</dbReference>
<feature type="compositionally biased region" description="Polar residues" evidence="1">
    <location>
        <begin position="148"/>
        <end position="159"/>
    </location>
</feature>
<dbReference type="EMBL" id="JASCZI010091671">
    <property type="protein sequence ID" value="MED6150957.1"/>
    <property type="molecule type" value="Genomic_DNA"/>
</dbReference>
<proteinExistence type="predicted"/>
<comment type="caution">
    <text evidence="2">The sequence shown here is derived from an EMBL/GenBank/DDBJ whole genome shotgun (WGS) entry which is preliminary data.</text>
</comment>
<feature type="region of interest" description="Disordered" evidence="1">
    <location>
        <begin position="147"/>
        <end position="182"/>
    </location>
</feature>
<accession>A0ABU6TQN3</accession>
<evidence type="ECO:0000313" key="2">
    <source>
        <dbReference type="EMBL" id="MED6150957.1"/>
    </source>
</evidence>
<keyword evidence="3" id="KW-1185">Reference proteome</keyword>
<name>A0ABU6TQN3_9FABA</name>
<reference evidence="2 3" key="1">
    <citation type="journal article" date="2023" name="Plants (Basel)">
        <title>Bridging the Gap: Combining Genomics and Transcriptomics Approaches to Understand Stylosanthes scabra, an Orphan Legume from the Brazilian Caatinga.</title>
        <authorList>
            <person name="Ferreira-Neto J.R.C."/>
            <person name="da Silva M.D."/>
            <person name="Binneck E."/>
            <person name="de Melo N.F."/>
            <person name="da Silva R.H."/>
            <person name="de Melo A.L.T.M."/>
            <person name="Pandolfi V."/>
            <person name="Bustamante F.O."/>
            <person name="Brasileiro-Vidal A.C."/>
            <person name="Benko-Iseppon A.M."/>
        </authorList>
    </citation>
    <scope>NUCLEOTIDE SEQUENCE [LARGE SCALE GENOMIC DNA]</scope>
    <source>
        <tissue evidence="2">Leaves</tissue>
    </source>
</reference>
<evidence type="ECO:0000256" key="1">
    <source>
        <dbReference type="SAM" id="MobiDB-lite"/>
    </source>
</evidence>
<gene>
    <name evidence="2" type="ORF">PIB30_077633</name>
</gene>
<evidence type="ECO:0000313" key="3">
    <source>
        <dbReference type="Proteomes" id="UP001341840"/>
    </source>
</evidence>